<gene>
    <name evidence="2" type="ORF">GCM10008939_33040</name>
</gene>
<feature type="compositionally biased region" description="Basic and acidic residues" evidence="1">
    <location>
        <begin position="91"/>
        <end position="102"/>
    </location>
</feature>
<evidence type="ECO:0000313" key="2">
    <source>
        <dbReference type="EMBL" id="GGJ86503.1"/>
    </source>
</evidence>
<dbReference type="EMBL" id="BMOE01000016">
    <property type="protein sequence ID" value="GGJ86503.1"/>
    <property type="molecule type" value="Genomic_DNA"/>
</dbReference>
<evidence type="ECO:0000313" key="3">
    <source>
        <dbReference type="Proteomes" id="UP000635726"/>
    </source>
</evidence>
<comment type="caution">
    <text evidence="2">The sequence shown here is derived from an EMBL/GenBank/DDBJ whole genome shotgun (WGS) entry which is preliminary data.</text>
</comment>
<accession>A0A917PP72</accession>
<reference evidence="2" key="2">
    <citation type="submission" date="2020-09" db="EMBL/GenBank/DDBJ databases">
        <authorList>
            <person name="Sun Q."/>
            <person name="Ohkuma M."/>
        </authorList>
    </citation>
    <scope>NUCLEOTIDE SEQUENCE</scope>
    <source>
        <strain evidence="2">JCM 14371</strain>
    </source>
</reference>
<proteinExistence type="predicted"/>
<feature type="compositionally biased region" description="Basic and acidic residues" evidence="1">
    <location>
        <begin position="59"/>
        <end position="69"/>
    </location>
</feature>
<dbReference type="RefSeq" id="WP_188964414.1">
    <property type="nucleotide sequence ID" value="NZ_BMOE01000016.1"/>
</dbReference>
<dbReference type="AlphaFoldDB" id="A0A917PP72"/>
<protein>
    <submittedName>
        <fullName evidence="2">Uncharacterized protein</fullName>
    </submittedName>
</protein>
<evidence type="ECO:0000256" key="1">
    <source>
        <dbReference type="SAM" id="MobiDB-lite"/>
    </source>
</evidence>
<dbReference type="Proteomes" id="UP000635726">
    <property type="component" value="Unassembled WGS sequence"/>
</dbReference>
<organism evidence="2 3">
    <name type="scientific">Deinococcus aquiradiocola</name>
    <dbReference type="NCBI Taxonomy" id="393059"/>
    <lineage>
        <taxon>Bacteria</taxon>
        <taxon>Thermotogati</taxon>
        <taxon>Deinococcota</taxon>
        <taxon>Deinococci</taxon>
        <taxon>Deinococcales</taxon>
        <taxon>Deinococcaceae</taxon>
        <taxon>Deinococcus</taxon>
    </lineage>
</organism>
<feature type="compositionally biased region" description="Polar residues" evidence="1">
    <location>
        <begin position="73"/>
        <end position="87"/>
    </location>
</feature>
<name>A0A917PP72_9DEIO</name>
<feature type="region of interest" description="Disordered" evidence="1">
    <location>
        <begin position="1"/>
        <end position="102"/>
    </location>
</feature>
<reference evidence="2" key="1">
    <citation type="journal article" date="2014" name="Int. J. Syst. Evol. Microbiol.">
        <title>Complete genome sequence of Corynebacterium casei LMG S-19264T (=DSM 44701T), isolated from a smear-ripened cheese.</title>
        <authorList>
            <consortium name="US DOE Joint Genome Institute (JGI-PGF)"/>
            <person name="Walter F."/>
            <person name="Albersmeier A."/>
            <person name="Kalinowski J."/>
            <person name="Ruckert C."/>
        </authorList>
    </citation>
    <scope>NUCLEOTIDE SEQUENCE</scope>
    <source>
        <strain evidence="2">JCM 14371</strain>
    </source>
</reference>
<sequence>MNDDAKGSELAPDGAELSTISNLSSGLPGTLPETRTPAEQGDAPADLAERAAPHVPAPSREHLNAEQVERLTGTHSPQQGEESTDASNALDRAEGRTPDTED</sequence>
<keyword evidence="3" id="KW-1185">Reference proteome</keyword>
<feature type="compositionally biased region" description="Polar residues" evidence="1">
    <location>
        <begin position="18"/>
        <end position="27"/>
    </location>
</feature>